<dbReference type="InParanoid" id="T0Q8G1"/>
<dbReference type="Proteomes" id="UP000030762">
    <property type="component" value="Unassembled WGS sequence"/>
</dbReference>
<dbReference type="AlphaFoldDB" id="T0Q8G1"/>
<evidence type="ECO:0000259" key="3">
    <source>
        <dbReference type="PROSITE" id="PS50102"/>
    </source>
</evidence>
<dbReference type="InterPro" id="IPR012677">
    <property type="entry name" value="Nucleotide-bd_a/b_plait_sf"/>
</dbReference>
<evidence type="ECO:0000313" key="4">
    <source>
        <dbReference type="EMBL" id="EQC29765.1"/>
    </source>
</evidence>
<reference evidence="4 5" key="1">
    <citation type="submission" date="2012-04" db="EMBL/GenBank/DDBJ databases">
        <title>The Genome Sequence of Saprolegnia declina VS20.</title>
        <authorList>
            <consortium name="The Broad Institute Genome Sequencing Platform"/>
            <person name="Russ C."/>
            <person name="Nusbaum C."/>
            <person name="Tyler B."/>
            <person name="van West P."/>
            <person name="Dieguez-Uribeondo J."/>
            <person name="de Bruijn I."/>
            <person name="Tripathy S."/>
            <person name="Jiang R."/>
            <person name="Young S.K."/>
            <person name="Zeng Q."/>
            <person name="Gargeya S."/>
            <person name="Fitzgerald M."/>
            <person name="Haas B."/>
            <person name="Abouelleil A."/>
            <person name="Alvarado L."/>
            <person name="Arachchi H.M."/>
            <person name="Berlin A."/>
            <person name="Chapman S.B."/>
            <person name="Goldberg J."/>
            <person name="Griggs A."/>
            <person name="Gujja S."/>
            <person name="Hansen M."/>
            <person name="Howarth C."/>
            <person name="Imamovic A."/>
            <person name="Larimer J."/>
            <person name="McCowen C."/>
            <person name="Montmayeur A."/>
            <person name="Murphy C."/>
            <person name="Neiman D."/>
            <person name="Pearson M."/>
            <person name="Priest M."/>
            <person name="Roberts A."/>
            <person name="Saif S."/>
            <person name="Shea T."/>
            <person name="Sisk P."/>
            <person name="Sykes S."/>
            <person name="Wortman J."/>
            <person name="Nusbaum C."/>
            <person name="Birren B."/>
        </authorList>
    </citation>
    <scope>NUCLEOTIDE SEQUENCE [LARGE SCALE GENOMIC DNA]</scope>
    <source>
        <strain evidence="4 5">VS20</strain>
    </source>
</reference>
<feature type="compositionally biased region" description="Basic and acidic residues" evidence="2">
    <location>
        <begin position="192"/>
        <end position="206"/>
    </location>
</feature>
<feature type="domain" description="RRM" evidence="3">
    <location>
        <begin position="9"/>
        <end position="85"/>
    </location>
</feature>
<evidence type="ECO:0000256" key="2">
    <source>
        <dbReference type="SAM" id="MobiDB-lite"/>
    </source>
</evidence>
<dbReference type="InterPro" id="IPR035979">
    <property type="entry name" value="RBD_domain_sf"/>
</dbReference>
<dbReference type="InterPro" id="IPR050441">
    <property type="entry name" value="RBM"/>
</dbReference>
<dbReference type="OrthoDB" id="78437at2759"/>
<accession>T0Q8G1</accession>
<organism evidence="4 5">
    <name type="scientific">Saprolegnia diclina (strain VS20)</name>
    <dbReference type="NCBI Taxonomy" id="1156394"/>
    <lineage>
        <taxon>Eukaryota</taxon>
        <taxon>Sar</taxon>
        <taxon>Stramenopiles</taxon>
        <taxon>Oomycota</taxon>
        <taxon>Saprolegniomycetes</taxon>
        <taxon>Saprolegniales</taxon>
        <taxon>Saprolegniaceae</taxon>
        <taxon>Saprolegnia</taxon>
    </lineage>
</organism>
<dbReference type="SUPFAM" id="SSF54928">
    <property type="entry name" value="RNA-binding domain, RBD"/>
    <property type="match status" value="1"/>
</dbReference>
<evidence type="ECO:0000313" key="5">
    <source>
        <dbReference type="Proteomes" id="UP000030762"/>
    </source>
</evidence>
<dbReference type="PANTHER" id="PTHR48034">
    <property type="entry name" value="TRANSFORMER-2 SEX-DETERMINING PROTEIN-RELATED"/>
    <property type="match status" value="1"/>
</dbReference>
<keyword evidence="1" id="KW-0694">RNA-binding</keyword>
<protein>
    <recommendedName>
        <fullName evidence="3">RRM domain-containing protein</fullName>
    </recommendedName>
</protein>
<dbReference type="RefSeq" id="XP_008616831.1">
    <property type="nucleotide sequence ID" value="XM_008618609.1"/>
</dbReference>
<gene>
    <name evidence="4" type="ORF">SDRG_12536</name>
</gene>
<name>T0Q8G1_SAPDV</name>
<feature type="domain" description="RRM" evidence="3">
    <location>
        <begin position="238"/>
        <end position="311"/>
    </location>
</feature>
<keyword evidence="5" id="KW-1185">Reference proteome</keyword>
<dbReference type="EMBL" id="JH767181">
    <property type="protein sequence ID" value="EQC29765.1"/>
    <property type="molecule type" value="Genomic_DNA"/>
</dbReference>
<evidence type="ECO:0000256" key="1">
    <source>
        <dbReference type="PROSITE-ProRule" id="PRU00176"/>
    </source>
</evidence>
<dbReference type="eggNOG" id="KOG0123">
    <property type="taxonomic scope" value="Eukaryota"/>
</dbReference>
<dbReference type="Gene3D" id="3.30.70.330">
    <property type="match status" value="2"/>
</dbReference>
<dbReference type="SMART" id="SM00360">
    <property type="entry name" value="RRM"/>
    <property type="match status" value="2"/>
</dbReference>
<dbReference type="VEuPathDB" id="FungiDB:SDRG_12536"/>
<proteinExistence type="predicted"/>
<dbReference type="InterPro" id="IPR000504">
    <property type="entry name" value="RRM_dom"/>
</dbReference>
<sequence>MEPTFPPLSRLFVVCGRSFDADGLEAVFSKHGPVASVRIAVDRSHKSRGFAFVQYEKAADAAAAIDALHGLVLEDQLFKVSIAHASAPRKTSLTRKHAAEDDESAQHHGKRQRDDAGQRVIAKPMALLEPTTLDDSTTVEAVVAALLSEMVDGLEAATTPPKPSIVKRKCFSQESTRFKQPKRGTEPSPPTDVRKDKPSAEPDARAQLKRVSLKADTPSSLKRAEKKRAPPKQPPARVKLFVTSLLDYTHQELDAMFRVYGDLDSVALVPCQGKLRTMAYVAFTKASTAHMAIESFQEDASSLLTVVLADSPPRRPTLQRPPDAYFAAPPERSWLLVEYEATLSTAMLSQCMSSCPGMVLMDIKISGDTKAAKGVVYVKFASERHARAAIELLSAHASIGTLELIPDPSSAYLAPPLDVDLHAVESQFAHLMSTRPYVPPLHAYPSAYPRIEPAYPVYEYPPYAPPMYMAPPLPTESVGTKGIWLHITSTSPTMPLCQAALEEALAPLDVLQLVVDSDTDASAKFADANDALLAIHALTQPGSAYHVKLSRTPSSLRVNKKAKTHVWPHG</sequence>
<dbReference type="GO" id="GO:0003723">
    <property type="term" value="F:RNA binding"/>
    <property type="evidence" value="ECO:0007669"/>
    <property type="project" value="UniProtKB-UniRule"/>
</dbReference>
<dbReference type="STRING" id="1156394.T0Q8G1"/>
<feature type="region of interest" description="Disordered" evidence="2">
    <location>
        <begin position="156"/>
        <end position="236"/>
    </location>
</feature>
<dbReference type="OMA" id="HNTIEES"/>
<dbReference type="Pfam" id="PF00076">
    <property type="entry name" value="RRM_1"/>
    <property type="match status" value="2"/>
</dbReference>
<dbReference type="GeneID" id="19953263"/>
<dbReference type="PROSITE" id="PS50102">
    <property type="entry name" value="RRM"/>
    <property type="match status" value="2"/>
</dbReference>
<feature type="region of interest" description="Disordered" evidence="2">
    <location>
        <begin position="89"/>
        <end position="118"/>
    </location>
</feature>